<reference evidence="2" key="1">
    <citation type="submission" date="2013-06" db="EMBL/GenBank/DDBJ databases">
        <title>Bracovirus Evolution: Comparative Genomics of Multiple Viral and Proviral Genomes.</title>
        <authorList>
            <person name="Desjardins C.A."/>
            <person name="Gundersen-Rindal D.E."/>
            <person name="Hostetler J.B."/>
            <person name="Tallon L.J."/>
            <person name="Utterback T.R."/>
            <person name="Fuester R.W."/>
            <person name="Schatz M.C."/>
            <person name="Pedroni M.J."/>
            <person name="Fadrosh D.W."/>
            <person name="Haas B.J."/>
            <person name="Toms B.S."/>
            <person name="Chen D."/>
            <person name="Nene V."/>
        </authorList>
    </citation>
    <scope>NUCLEOTIDE SEQUENCE</scope>
</reference>
<sequence>MENNYVTITYVELERNIFVPVEWPIRGIESTVLSLAKRIILEPDDMTCFLEVENIPTKLVRHPTRTSSVNIFQKVSHKELADALRGDSAFSRDDHSVKIDIPSGSQSCCKLLVAVAKKGSSKTNTSSVGLMHPGFKLASERVIIFLLIVVVVFGSILTLLSIYFSITF</sequence>
<keyword evidence="1" id="KW-0472">Membrane</keyword>
<dbReference type="EMBL" id="EF710638">
    <property type="protein sequence ID" value="AGO14359.1"/>
    <property type="molecule type" value="Genomic_DNA"/>
</dbReference>
<keyword evidence="1" id="KW-1133">Transmembrane helix</keyword>
<name>R9XJ13_9VIRU</name>
<protein>
    <submittedName>
        <fullName evidence="2">BV8 family protein</fullName>
    </submittedName>
</protein>
<evidence type="ECO:0000313" key="2">
    <source>
        <dbReference type="EMBL" id="AGO14359.1"/>
    </source>
</evidence>
<dbReference type="RefSeq" id="YP_009665844.1">
    <property type="nucleotide sequence ID" value="NC_043314.1"/>
</dbReference>
<proteinExistence type="predicted"/>
<gene>
    <name evidence="2" type="primary">bv8.1</name>
    <name evidence="2" type="ORF">CsmBV35.1</name>
</gene>
<dbReference type="KEGG" id="vg:41332492"/>
<dbReference type="GeneID" id="41332492"/>
<evidence type="ECO:0000256" key="1">
    <source>
        <dbReference type="SAM" id="Phobius"/>
    </source>
</evidence>
<keyword evidence="1" id="KW-0812">Transmembrane</keyword>
<organism evidence="2">
    <name type="scientific">Bracoviriform facetosae</name>
    <dbReference type="NCBI Taxonomy" id="2083300"/>
    <lineage>
        <taxon>Viruses</taxon>
        <taxon>Viruses incertae sedis</taxon>
        <taxon>Polydnaviriformidae</taxon>
        <taxon>Bracoviriform</taxon>
    </lineage>
</organism>
<feature type="transmembrane region" description="Helical" evidence="1">
    <location>
        <begin position="142"/>
        <end position="166"/>
    </location>
</feature>
<accession>R9XJ13</accession>